<dbReference type="Proteomes" id="UP000005868">
    <property type="component" value="Chromosome"/>
</dbReference>
<dbReference type="PANTHER" id="PTHR21198:SF7">
    <property type="entry name" value="ASPARTATE-GLUTAMATE RACEMASE FAMILY"/>
    <property type="match status" value="1"/>
</dbReference>
<keyword evidence="4" id="KW-1185">Reference proteome</keyword>
<dbReference type="KEGG" id="tli:Tlie_0415"/>
<dbReference type="eggNOG" id="COG1794">
    <property type="taxonomic scope" value="Bacteria"/>
</dbReference>
<reference evidence="4" key="1">
    <citation type="submission" date="2011-10" db="EMBL/GenBank/DDBJ databases">
        <title>The complete genome of chromosome of Thermovirga lienii DSM 17291.</title>
        <authorList>
            <consortium name="US DOE Joint Genome Institute (JGI-PGF)"/>
            <person name="Lucas S."/>
            <person name="Copeland A."/>
            <person name="Lapidus A."/>
            <person name="Glavina del Rio T."/>
            <person name="Dalin E."/>
            <person name="Tice H."/>
            <person name="Bruce D."/>
            <person name="Goodwin L."/>
            <person name="Pitluck S."/>
            <person name="Peters L."/>
            <person name="Mikhailova N."/>
            <person name="Saunders E."/>
            <person name="Kyrpides N."/>
            <person name="Mavromatis K."/>
            <person name="Ivanova N."/>
            <person name="Last F.I."/>
            <person name="Brettin T."/>
            <person name="Detter J.C."/>
            <person name="Han C."/>
            <person name="Larimer F."/>
            <person name="Land M."/>
            <person name="Hauser L."/>
            <person name="Markowitz V."/>
            <person name="Cheng J.-F."/>
            <person name="Hugenholtz P."/>
            <person name="Woyke T."/>
            <person name="Wu D."/>
            <person name="Spring S."/>
            <person name="Schroeder M."/>
            <person name="Brambilla E.-M."/>
            <person name="Klenk H.-P."/>
            <person name="Eisen J.A."/>
        </authorList>
    </citation>
    <scope>NUCLEOTIDE SEQUENCE [LARGE SCALE GENOMIC DNA]</scope>
    <source>
        <strain evidence="4">ATCC BAA-1197 / DSM 17291 / Cas60314</strain>
    </source>
</reference>
<dbReference type="OrthoDB" id="9803739at2"/>
<gene>
    <name evidence="3" type="ordered locus">Tlie_0415</name>
</gene>
<evidence type="ECO:0000256" key="1">
    <source>
        <dbReference type="ARBA" id="ARBA00007847"/>
    </source>
</evidence>
<protein>
    <submittedName>
        <fullName evidence="3">Aspartate racemase</fullName>
    </submittedName>
</protein>
<evidence type="ECO:0000313" key="3">
    <source>
        <dbReference type="EMBL" id="AER66150.1"/>
    </source>
</evidence>
<name>G7V7I8_THELD</name>
<evidence type="ECO:0000256" key="2">
    <source>
        <dbReference type="ARBA" id="ARBA00023235"/>
    </source>
</evidence>
<dbReference type="HOGENOM" id="CLU_055360_2_2_0"/>
<evidence type="ECO:0000313" key="4">
    <source>
        <dbReference type="Proteomes" id="UP000005868"/>
    </source>
</evidence>
<sequence length="231" mass="25115">MSSYNNKILGVLGGMGPAATAEFLRLLATMAPAQRDQDHPKIYLLSNPQIPDRTQAILGAGEDPFGLIKEGLETLAKWGAHILAVPCNTAHFFIDKMGDLLPAPLVHIVTSTLDEALNKDERGAWLLATEGTIKTGLYDAHASQKGFQLYKPNPNVQRTITSAITAVKEGRPDKAKKALRNAVEELWSEQDLPVIAACTELPIAYEAASLPKERMISSLEALARACIKELY</sequence>
<dbReference type="InterPro" id="IPR001920">
    <property type="entry name" value="Asp/Glu_race"/>
</dbReference>
<keyword evidence="2" id="KW-0413">Isomerase</keyword>
<comment type="similarity">
    <text evidence="1">Belongs to the aspartate/glutamate racemases family.</text>
</comment>
<dbReference type="NCBIfam" id="TIGR00035">
    <property type="entry name" value="asp_race"/>
    <property type="match status" value="1"/>
</dbReference>
<proteinExistence type="inferred from homology"/>
<dbReference type="Gene3D" id="3.40.50.1860">
    <property type="match status" value="2"/>
</dbReference>
<dbReference type="AlphaFoldDB" id="G7V7I8"/>
<dbReference type="Pfam" id="PF01177">
    <property type="entry name" value="Asp_Glu_race"/>
    <property type="match status" value="1"/>
</dbReference>
<reference evidence="3 4" key="2">
    <citation type="journal article" date="2012" name="Stand. Genomic Sci.">
        <title>Genome sequence of the moderately thermophilic, amino-acid-degrading and sulfur-reducing bacterium Thermovirga lienii type strain (Cas60314(T)).</title>
        <authorList>
            <person name="Goker M."/>
            <person name="Saunders E."/>
            <person name="Lapidus A."/>
            <person name="Nolan M."/>
            <person name="Lucas S."/>
            <person name="Hammon N."/>
            <person name="Deshpande S."/>
            <person name="Cheng J.F."/>
            <person name="Han C."/>
            <person name="Tapia R."/>
            <person name="Goodwin L.A."/>
            <person name="Pitluck S."/>
            <person name="Liolios K."/>
            <person name="Mavromatis K."/>
            <person name="Pagani I."/>
            <person name="Ivanova N."/>
            <person name="Mikhailova N."/>
            <person name="Pati A."/>
            <person name="Chen A."/>
            <person name="Palaniappan K."/>
            <person name="Land M."/>
            <person name="Chang Y.J."/>
            <person name="Jeffries C.D."/>
            <person name="Brambilla E.M."/>
            <person name="Rohde M."/>
            <person name="Spring S."/>
            <person name="Detter J.C."/>
            <person name="Woyke T."/>
            <person name="Bristow J."/>
            <person name="Eisen J.A."/>
            <person name="Markowitz V."/>
            <person name="Hugenholtz P."/>
            <person name="Kyrpides N.C."/>
            <person name="Klenk H.P."/>
        </authorList>
    </citation>
    <scope>NUCLEOTIDE SEQUENCE [LARGE SCALE GENOMIC DNA]</scope>
    <source>
        <strain evidence="4">ATCC BAA-1197 / DSM 17291 / Cas60314</strain>
    </source>
</reference>
<dbReference type="InterPro" id="IPR004380">
    <property type="entry name" value="Asp_race"/>
</dbReference>
<dbReference type="STRING" id="580340.Tlie_0415"/>
<dbReference type="EMBL" id="CP003096">
    <property type="protein sequence ID" value="AER66150.1"/>
    <property type="molecule type" value="Genomic_DNA"/>
</dbReference>
<dbReference type="SUPFAM" id="SSF53681">
    <property type="entry name" value="Aspartate/glutamate racemase"/>
    <property type="match status" value="2"/>
</dbReference>
<organism evidence="3 4">
    <name type="scientific">Thermovirga lienii (strain ATCC BAA-1197 / DSM 17291 / Cas60314)</name>
    <dbReference type="NCBI Taxonomy" id="580340"/>
    <lineage>
        <taxon>Bacteria</taxon>
        <taxon>Thermotogati</taxon>
        <taxon>Synergistota</taxon>
        <taxon>Synergistia</taxon>
        <taxon>Synergistales</taxon>
        <taxon>Thermovirgaceae</taxon>
        <taxon>Thermovirga</taxon>
    </lineage>
</organism>
<dbReference type="GO" id="GO:0047661">
    <property type="term" value="F:amino-acid racemase activity"/>
    <property type="evidence" value="ECO:0007669"/>
    <property type="project" value="InterPro"/>
</dbReference>
<dbReference type="PANTHER" id="PTHR21198">
    <property type="entry name" value="GLUTAMATE RACEMASE"/>
    <property type="match status" value="1"/>
</dbReference>
<accession>G7V7I8</accession>
<dbReference type="InterPro" id="IPR015942">
    <property type="entry name" value="Asp/Glu/hydantoin_racemase"/>
</dbReference>